<name>A0A1I5TBZ1_9BACT</name>
<protein>
    <submittedName>
        <fullName evidence="1">Uncharacterized protein</fullName>
    </submittedName>
</protein>
<evidence type="ECO:0000313" key="1">
    <source>
        <dbReference type="EMBL" id="SFP80579.1"/>
    </source>
</evidence>
<sequence length="84" mass="9958">MPQELRPQCKFFFVPGRVIHKKLTLRDKLVLRLAALFEKDPVREKVLNEDRDGVRKEELLPLINEAQFSCIDKVTHEHRSMGFR</sequence>
<reference evidence="1 2" key="1">
    <citation type="submission" date="2016-10" db="EMBL/GenBank/DDBJ databases">
        <authorList>
            <person name="de Groot N.N."/>
        </authorList>
    </citation>
    <scope>NUCLEOTIDE SEQUENCE [LARGE SCALE GENOMIC DNA]</scope>
    <source>
        <strain evidence="1 2">DSM 28286</strain>
    </source>
</reference>
<accession>A0A1I5TBZ1</accession>
<proteinExistence type="predicted"/>
<dbReference type="AlphaFoldDB" id="A0A1I5TBZ1"/>
<dbReference type="RefSeq" id="WP_090655436.1">
    <property type="nucleotide sequence ID" value="NZ_FOXQ01000002.1"/>
</dbReference>
<keyword evidence="2" id="KW-1185">Reference proteome</keyword>
<evidence type="ECO:0000313" key="2">
    <source>
        <dbReference type="Proteomes" id="UP000199031"/>
    </source>
</evidence>
<dbReference type="EMBL" id="FOXQ01000002">
    <property type="protein sequence ID" value="SFP80579.1"/>
    <property type="molecule type" value="Genomic_DNA"/>
</dbReference>
<organism evidence="1 2">
    <name type="scientific">Parafilimonas terrae</name>
    <dbReference type="NCBI Taxonomy" id="1465490"/>
    <lineage>
        <taxon>Bacteria</taxon>
        <taxon>Pseudomonadati</taxon>
        <taxon>Bacteroidota</taxon>
        <taxon>Chitinophagia</taxon>
        <taxon>Chitinophagales</taxon>
        <taxon>Chitinophagaceae</taxon>
        <taxon>Parafilimonas</taxon>
    </lineage>
</organism>
<gene>
    <name evidence="1" type="ORF">SAMN05444277_10243</name>
</gene>
<dbReference type="Proteomes" id="UP000199031">
    <property type="component" value="Unassembled WGS sequence"/>
</dbReference>